<feature type="domain" description="Aminoglycoside phosphotransferase" evidence="2">
    <location>
        <begin position="42"/>
        <end position="260"/>
    </location>
</feature>
<comment type="similarity">
    <text evidence="1">Belongs to the pseudomonas-type ThrB family.</text>
</comment>
<dbReference type="PANTHER" id="PTHR21064">
    <property type="entry name" value="AMINOGLYCOSIDE PHOSPHOTRANSFERASE DOMAIN-CONTAINING PROTEIN-RELATED"/>
    <property type="match status" value="1"/>
</dbReference>
<sequence length="335" mass="38597">MDQLFPLEVSVLSSDALGDYISREYFSRTLFRCRLFYRGLHDIYKVIVGDQSYFFKVYRQGIRSTAEIQSELDLLLHLKASDIVVTLPVIKPDGTYISEFLTANGARYGVLYTSVGVCEFSHIEETIESNEKLGKYIASIHAAWDRCDFAIDRWNLDASSFIDRSMDAVRHFSEIHDFDIDFLEVVAKHVKKKLLYLSIETPQTGVCHGDFYSGNVRVDANNNPILIDFDFCGNGWRAYDISMYAYPFGMGCDAAKFQQREHRKDQFLNGYNKVRAMSENEVNSIALFIPFRRIFNIGTLYISYLPNTWGDTAVIRNVDGDIEMLKQWIDLNPIF</sequence>
<evidence type="ECO:0000256" key="1">
    <source>
        <dbReference type="ARBA" id="ARBA00038240"/>
    </source>
</evidence>
<evidence type="ECO:0000259" key="2">
    <source>
        <dbReference type="Pfam" id="PF01636"/>
    </source>
</evidence>
<protein>
    <submittedName>
        <fullName evidence="3">Aminoglycoside phosphotransferase</fullName>
    </submittedName>
</protein>
<dbReference type="Proteomes" id="UP000186058">
    <property type="component" value="Unassembled WGS sequence"/>
</dbReference>
<dbReference type="InterPro" id="IPR050249">
    <property type="entry name" value="Pseudomonas-type_ThrB"/>
</dbReference>
<dbReference type="Gene3D" id="3.90.1200.10">
    <property type="match status" value="1"/>
</dbReference>
<gene>
    <name evidence="3" type="ORF">A3844_00910</name>
</gene>
<proteinExistence type="inferred from homology"/>
<dbReference type="Gene3D" id="3.30.200.20">
    <property type="entry name" value="Phosphorylase Kinase, domain 1"/>
    <property type="match status" value="1"/>
</dbReference>
<dbReference type="InterPro" id="IPR011009">
    <property type="entry name" value="Kinase-like_dom_sf"/>
</dbReference>
<dbReference type="EMBL" id="LVWI01000001">
    <property type="protein sequence ID" value="OKP91714.1"/>
    <property type="molecule type" value="Genomic_DNA"/>
</dbReference>
<comment type="caution">
    <text evidence="3">The sequence shown here is derived from an EMBL/GenBank/DDBJ whole genome shotgun (WGS) entry which is preliminary data.</text>
</comment>
<accession>A0ABX3EWW9</accession>
<dbReference type="PANTHER" id="PTHR21064:SF6">
    <property type="entry name" value="AMINOGLYCOSIDE PHOSPHOTRANSFERASE DOMAIN-CONTAINING PROTEIN"/>
    <property type="match status" value="1"/>
</dbReference>
<organism evidence="3 4">
    <name type="scientific">Paenibacillus helianthi</name>
    <dbReference type="NCBI Taxonomy" id="1349432"/>
    <lineage>
        <taxon>Bacteria</taxon>
        <taxon>Bacillati</taxon>
        <taxon>Bacillota</taxon>
        <taxon>Bacilli</taxon>
        <taxon>Bacillales</taxon>
        <taxon>Paenibacillaceae</taxon>
        <taxon>Paenibacillus</taxon>
    </lineage>
</organism>
<dbReference type="Pfam" id="PF01636">
    <property type="entry name" value="APH"/>
    <property type="match status" value="1"/>
</dbReference>
<evidence type="ECO:0000313" key="4">
    <source>
        <dbReference type="Proteomes" id="UP000186058"/>
    </source>
</evidence>
<dbReference type="RefSeq" id="WP_074100772.1">
    <property type="nucleotide sequence ID" value="NZ_LVWI01000001.1"/>
</dbReference>
<name>A0ABX3EWW9_9BACL</name>
<evidence type="ECO:0000313" key="3">
    <source>
        <dbReference type="EMBL" id="OKP91714.1"/>
    </source>
</evidence>
<keyword evidence="4" id="KW-1185">Reference proteome</keyword>
<reference evidence="3 4" key="1">
    <citation type="submission" date="2016-03" db="EMBL/GenBank/DDBJ databases">
        <authorList>
            <person name="Sant'Anna F.H."/>
            <person name="Ambrosini A."/>
            <person name="Souza R."/>
            <person name="Bach E."/>
            <person name="Fernandes G."/>
            <person name="Balsanelli E."/>
            <person name="Baura V.A."/>
            <person name="Souza E.M."/>
            <person name="Passaglia L."/>
        </authorList>
    </citation>
    <scope>NUCLEOTIDE SEQUENCE [LARGE SCALE GENOMIC DNA]</scope>
    <source>
        <strain evidence="3 4">P26E</strain>
    </source>
</reference>
<dbReference type="SUPFAM" id="SSF56112">
    <property type="entry name" value="Protein kinase-like (PK-like)"/>
    <property type="match status" value="1"/>
</dbReference>
<dbReference type="InterPro" id="IPR002575">
    <property type="entry name" value="Aminoglycoside_PTrfase"/>
</dbReference>